<proteinExistence type="predicted"/>
<evidence type="ECO:0000313" key="2">
    <source>
        <dbReference type="Proteomes" id="UP000435036"/>
    </source>
</evidence>
<dbReference type="Proteomes" id="UP000435036">
    <property type="component" value="Unassembled WGS sequence"/>
</dbReference>
<gene>
    <name evidence="1" type="ORF">GQF63_07750</name>
</gene>
<name>A0A6N8KXU2_9SPHI</name>
<dbReference type="AlphaFoldDB" id="A0A6N8KXU2"/>
<keyword evidence="2" id="KW-1185">Reference proteome</keyword>
<evidence type="ECO:0000313" key="1">
    <source>
        <dbReference type="EMBL" id="MVZ61907.1"/>
    </source>
</evidence>
<reference evidence="1 2" key="1">
    <citation type="submission" date="2019-12" db="EMBL/GenBank/DDBJ databases">
        <authorList>
            <person name="Dong K."/>
        </authorList>
    </citation>
    <scope>NUCLEOTIDE SEQUENCE [LARGE SCALE GENOMIC DNA]</scope>
    <source>
        <strain evidence="1 2">JCM 31225</strain>
    </source>
</reference>
<dbReference type="OrthoDB" id="6910425at2"/>
<protein>
    <submittedName>
        <fullName evidence="1">Uncharacterized protein</fullName>
    </submittedName>
</protein>
<dbReference type="RefSeq" id="WP_160368635.1">
    <property type="nucleotide sequence ID" value="NZ_WSQA01000004.1"/>
</dbReference>
<sequence>MSEPSSLYIKVKIEQSHLNSFFAARPATATASKNQEAWWQSRKMYSPMDLPQGLFIQAATNRAVFDELLADRRAVAMEEYDEASQEWTFLCLMFSENYREILPMLNCCASLADYLQGDENGIALVYDYFWGSTDVMVELRLRPHEAYYELTNHMTELVNADAEIIKTRIDSLLAEGQDPYNTPD</sequence>
<organism evidence="1 2">
    <name type="scientific">Sphingobacterium humi</name>
    <dbReference type="NCBI Taxonomy" id="1796905"/>
    <lineage>
        <taxon>Bacteria</taxon>
        <taxon>Pseudomonadati</taxon>
        <taxon>Bacteroidota</taxon>
        <taxon>Sphingobacteriia</taxon>
        <taxon>Sphingobacteriales</taxon>
        <taxon>Sphingobacteriaceae</taxon>
        <taxon>Sphingobacterium</taxon>
    </lineage>
</organism>
<accession>A0A6N8KXU2</accession>
<dbReference type="EMBL" id="WSQA01000004">
    <property type="protein sequence ID" value="MVZ61907.1"/>
    <property type="molecule type" value="Genomic_DNA"/>
</dbReference>
<comment type="caution">
    <text evidence="1">The sequence shown here is derived from an EMBL/GenBank/DDBJ whole genome shotgun (WGS) entry which is preliminary data.</text>
</comment>